<dbReference type="OrthoDB" id="360261at2"/>
<feature type="domain" description="N-acetyltransferase" evidence="1">
    <location>
        <begin position="10"/>
        <end position="161"/>
    </location>
</feature>
<dbReference type="EMBL" id="LDJR01000056">
    <property type="protein sequence ID" value="OAK68501.1"/>
    <property type="molecule type" value="Genomic_DNA"/>
</dbReference>
<reference evidence="2 3" key="1">
    <citation type="submission" date="2015-05" db="EMBL/GenBank/DDBJ databases">
        <title>Comparison of genome.</title>
        <authorList>
            <person name="Zheng Z."/>
            <person name="Sun M."/>
        </authorList>
    </citation>
    <scope>NUCLEOTIDE SEQUENCE [LARGE SCALE GENOMIC DNA]</scope>
    <source>
        <strain evidence="2 3">G25-74</strain>
    </source>
</reference>
<evidence type="ECO:0000259" key="1">
    <source>
        <dbReference type="PROSITE" id="PS51186"/>
    </source>
</evidence>
<name>A0A177ZKI1_9BACI</name>
<sequence length="161" mass="19713">MKIEQTKDFELIAKLNKPVHDLHCSLYPKYFRKYNFEEVKELFKQLMKNRDFIFLIVKEKKEALGYAWIEIRHYHENVFNKEYQSIYVHQLSIVPSKKNKGFGTFLMEEIYRFAQQQAIDLVELDYWVDNKIAKEFYKKHNFIKYREFVYKQLNGVSPPPR</sequence>
<protein>
    <submittedName>
        <fullName evidence="2">GNAT family acetyltransferase</fullName>
    </submittedName>
</protein>
<dbReference type="InterPro" id="IPR016181">
    <property type="entry name" value="Acyl_CoA_acyltransferase"/>
</dbReference>
<keyword evidence="3" id="KW-1185">Reference proteome</keyword>
<dbReference type="AlphaFoldDB" id="A0A177ZKI1"/>
<dbReference type="RefSeq" id="WP_057982904.1">
    <property type="nucleotide sequence ID" value="NZ_LDJR01000056.1"/>
</dbReference>
<dbReference type="STRING" id="217031.ABB05_15615"/>
<dbReference type="Gene3D" id="3.40.630.30">
    <property type="match status" value="1"/>
</dbReference>
<dbReference type="PATRIC" id="fig|217031.6.peg.3368"/>
<accession>A0A177ZKI1</accession>
<dbReference type="SUPFAM" id="SSF55729">
    <property type="entry name" value="Acyl-CoA N-acyltransferases (Nat)"/>
    <property type="match status" value="1"/>
</dbReference>
<dbReference type="Pfam" id="PF00583">
    <property type="entry name" value="Acetyltransf_1"/>
    <property type="match status" value="1"/>
</dbReference>
<evidence type="ECO:0000313" key="2">
    <source>
        <dbReference type="EMBL" id="OAK68501.1"/>
    </source>
</evidence>
<evidence type="ECO:0000313" key="3">
    <source>
        <dbReference type="Proteomes" id="UP000077881"/>
    </source>
</evidence>
<dbReference type="GO" id="GO:0016747">
    <property type="term" value="F:acyltransferase activity, transferring groups other than amino-acyl groups"/>
    <property type="evidence" value="ECO:0007669"/>
    <property type="project" value="InterPro"/>
</dbReference>
<keyword evidence="2" id="KW-0808">Transferase</keyword>
<gene>
    <name evidence="2" type="ORF">ABB05_15615</name>
</gene>
<dbReference type="CDD" id="cd04301">
    <property type="entry name" value="NAT_SF"/>
    <property type="match status" value="1"/>
</dbReference>
<proteinExistence type="predicted"/>
<organism evidence="2 3">
    <name type="scientific">Lederbergia galactosidilytica</name>
    <dbReference type="NCBI Taxonomy" id="217031"/>
    <lineage>
        <taxon>Bacteria</taxon>
        <taxon>Bacillati</taxon>
        <taxon>Bacillota</taxon>
        <taxon>Bacilli</taxon>
        <taxon>Bacillales</taxon>
        <taxon>Bacillaceae</taxon>
        <taxon>Lederbergia</taxon>
    </lineage>
</organism>
<dbReference type="PROSITE" id="PS51186">
    <property type="entry name" value="GNAT"/>
    <property type="match status" value="1"/>
</dbReference>
<dbReference type="InterPro" id="IPR000182">
    <property type="entry name" value="GNAT_dom"/>
</dbReference>
<dbReference type="Proteomes" id="UP000077881">
    <property type="component" value="Unassembled WGS sequence"/>
</dbReference>
<comment type="caution">
    <text evidence="2">The sequence shown here is derived from an EMBL/GenBank/DDBJ whole genome shotgun (WGS) entry which is preliminary data.</text>
</comment>